<keyword evidence="1" id="KW-0472">Membrane</keyword>
<reference evidence="3" key="1">
    <citation type="journal article" date="2018" name="Nat. Microbiol.">
        <title>Leveraging single-cell genomics to expand the fungal tree of life.</title>
        <authorList>
            <person name="Ahrendt S.R."/>
            <person name="Quandt C.A."/>
            <person name="Ciobanu D."/>
            <person name="Clum A."/>
            <person name="Salamov A."/>
            <person name="Andreopoulos B."/>
            <person name="Cheng J.F."/>
            <person name="Woyke T."/>
            <person name="Pelin A."/>
            <person name="Henrissat B."/>
            <person name="Reynolds N.K."/>
            <person name="Benny G.L."/>
            <person name="Smith M.E."/>
            <person name="James T.Y."/>
            <person name="Grigoriev I.V."/>
        </authorList>
    </citation>
    <scope>NUCLEOTIDE SEQUENCE [LARGE SCALE GENOMIC DNA]</scope>
    <source>
        <strain evidence="3">RSA 468</strain>
    </source>
</reference>
<feature type="transmembrane region" description="Helical" evidence="1">
    <location>
        <begin position="93"/>
        <end position="116"/>
    </location>
</feature>
<evidence type="ECO:0000313" key="2">
    <source>
        <dbReference type="EMBL" id="RKP36571.1"/>
    </source>
</evidence>
<proteinExistence type="predicted"/>
<protein>
    <submittedName>
        <fullName evidence="2">Uncharacterized protein</fullName>
    </submittedName>
</protein>
<name>A0A4P9ZUK6_9FUNG</name>
<keyword evidence="1" id="KW-1133">Transmembrane helix</keyword>
<gene>
    <name evidence="2" type="ORF">BJ085DRAFT_41274</name>
</gene>
<dbReference type="Proteomes" id="UP000268162">
    <property type="component" value="Unassembled WGS sequence"/>
</dbReference>
<evidence type="ECO:0000313" key="3">
    <source>
        <dbReference type="Proteomes" id="UP000268162"/>
    </source>
</evidence>
<accession>A0A4P9ZUK6</accession>
<keyword evidence="1" id="KW-0812">Transmembrane</keyword>
<dbReference type="EMBL" id="ML002630">
    <property type="protein sequence ID" value="RKP36571.1"/>
    <property type="molecule type" value="Genomic_DNA"/>
</dbReference>
<sequence>MPPPSVERTSTVDISSHNSLGTALAQPTSLLLRGPHLYNPVATHPQAEIEVAPEPAPAESDPAPASPRWTAPAHLIEPREQIDQLHDGMKVYYGYYTTGLWIGLLIIIVFILASIVWFPYRVVAFCVLGAALVACLAATWYVRRKLKIMESHYTFLRTILSESHSLAGSTSQLAPIAPPPPSYRAALKEPPAYPPLIKTPSYRSTCLQPPST</sequence>
<organism evidence="2 3">
    <name type="scientific">Dimargaris cristalligena</name>
    <dbReference type="NCBI Taxonomy" id="215637"/>
    <lineage>
        <taxon>Eukaryota</taxon>
        <taxon>Fungi</taxon>
        <taxon>Fungi incertae sedis</taxon>
        <taxon>Zoopagomycota</taxon>
        <taxon>Kickxellomycotina</taxon>
        <taxon>Dimargaritomycetes</taxon>
        <taxon>Dimargaritales</taxon>
        <taxon>Dimargaritaceae</taxon>
        <taxon>Dimargaris</taxon>
    </lineage>
</organism>
<dbReference type="AlphaFoldDB" id="A0A4P9ZUK6"/>
<feature type="transmembrane region" description="Helical" evidence="1">
    <location>
        <begin position="122"/>
        <end position="142"/>
    </location>
</feature>
<keyword evidence="3" id="KW-1185">Reference proteome</keyword>
<evidence type="ECO:0000256" key="1">
    <source>
        <dbReference type="SAM" id="Phobius"/>
    </source>
</evidence>